<dbReference type="Pfam" id="PF00057">
    <property type="entry name" value="Ldl_recept_a"/>
    <property type="match status" value="2"/>
</dbReference>
<dbReference type="CDD" id="cd00112">
    <property type="entry name" value="LDLa"/>
    <property type="match status" value="2"/>
</dbReference>
<feature type="disulfide bond" evidence="9">
    <location>
        <begin position="121"/>
        <end position="130"/>
    </location>
</feature>
<feature type="disulfide bond" evidence="10">
    <location>
        <begin position="81"/>
        <end position="96"/>
    </location>
</feature>
<feature type="domain" description="EGF-like" evidence="11">
    <location>
        <begin position="97"/>
        <end position="131"/>
    </location>
</feature>
<keyword evidence="13" id="KW-1185">Reference proteome</keyword>
<evidence type="ECO:0000313" key="12">
    <source>
        <dbReference type="EMBL" id="KFM77091.1"/>
    </source>
</evidence>
<dbReference type="GO" id="GO:0043235">
    <property type="term" value="C:receptor complex"/>
    <property type="evidence" value="ECO:0007669"/>
    <property type="project" value="TreeGrafter"/>
</dbReference>
<proteinExistence type="predicted"/>
<dbReference type="AlphaFoldDB" id="A0A087UIA2"/>
<dbReference type="Gene3D" id="2.10.25.10">
    <property type="entry name" value="Laminin"/>
    <property type="match status" value="1"/>
</dbReference>
<keyword evidence="7 12" id="KW-0675">Receptor</keyword>
<evidence type="ECO:0000256" key="2">
    <source>
        <dbReference type="ARBA" id="ARBA00022692"/>
    </source>
</evidence>
<dbReference type="SMART" id="SM00192">
    <property type="entry name" value="LDLa"/>
    <property type="match status" value="2"/>
</dbReference>
<dbReference type="GO" id="GO:0005886">
    <property type="term" value="C:plasma membrane"/>
    <property type="evidence" value="ECO:0007669"/>
    <property type="project" value="TreeGrafter"/>
</dbReference>
<dbReference type="InterPro" id="IPR002172">
    <property type="entry name" value="LDrepeatLR_classA_rpt"/>
</dbReference>
<evidence type="ECO:0000256" key="6">
    <source>
        <dbReference type="ARBA" id="ARBA00023157"/>
    </source>
</evidence>
<dbReference type="SUPFAM" id="SSF57196">
    <property type="entry name" value="EGF/Laminin"/>
    <property type="match status" value="1"/>
</dbReference>
<dbReference type="SMART" id="SM00181">
    <property type="entry name" value="EGF"/>
    <property type="match status" value="1"/>
</dbReference>
<dbReference type="EMBL" id="KK119933">
    <property type="protein sequence ID" value="KFM77091.1"/>
    <property type="molecule type" value="Genomic_DNA"/>
</dbReference>
<keyword evidence="6 9" id="KW-1015">Disulfide bond</keyword>
<keyword evidence="4" id="KW-1133">Transmembrane helix</keyword>
<dbReference type="OrthoDB" id="6413415at2759"/>
<dbReference type="SUPFAM" id="SSF57424">
    <property type="entry name" value="LDL receptor-like module"/>
    <property type="match status" value="2"/>
</dbReference>
<dbReference type="OMA" id="TDELECH"/>
<dbReference type="Proteomes" id="UP000054359">
    <property type="component" value="Unassembled WGS sequence"/>
</dbReference>
<dbReference type="STRING" id="407821.A0A087UIA2"/>
<dbReference type="InterPro" id="IPR000742">
    <property type="entry name" value="EGF"/>
</dbReference>
<dbReference type="InterPro" id="IPR036055">
    <property type="entry name" value="LDL_receptor-like_sf"/>
</dbReference>
<dbReference type="InterPro" id="IPR023415">
    <property type="entry name" value="LDLR_class-A_CS"/>
</dbReference>
<evidence type="ECO:0000256" key="4">
    <source>
        <dbReference type="ARBA" id="ARBA00022989"/>
    </source>
</evidence>
<organism evidence="12 13">
    <name type="scientific">Stegodyphus mimosarum</name>
    <name type="common">African social velvet spider</name>
    <dbReference type="NCBI Taxonomy" id="407821"/>
    <lineage>
        <taxon>Eukaryota</taxon>
        <taxon>Metazoa</taxon>
        <taxon>Ecdysozoa</taxon>
        <taxon>Arthropoda</taxon>
        <taxon>Chelicerata</taxon>
        <taxon>Arachnida</taxon>
        <taxon>Araneae</taxon>
        <taxon>Araneomorphae</taxon>
        <taxon>Entelegynae</taxon>
        <taxon>Eresoidea</taxon>
        <taxon>Eresidae</taxon>
        <taxon>Stegodyphus</taxon>
    </lineage>
</organism>
<dbReference type="PRINTS" id="PR00261">
    <property type="entry name" value="LDLRECEPTOR"/>
</dbReference>
<evidence type="ECO:0000256" key="9">
    <source>
        <dbReference type="PROSITE-ProRule" id="PRU00076"/>
    </source>
</evidence>
<gene>
    <name evidence="12" type="ORF">X975_15526</name>
</gene>
<keyword evidence="12" id="KW-0449">Lipoprotein</keyword>
<dbReference type="PROSITE" id="PS01209">
    <property type="entry name" value="LDLRA_1"/>
    <property type="match status" value="2"/>
</dbReference>
<reference evidence="12 13" key="1">
    <citation type="submission" date="2013-11" db="EMBL/GenBank/DDBJ databases">
        <title>Genome sequencing of Stegodyphus mimosarum.</title>
        <authorList>
            <person name="Bechsgaard J."/>
        </authorList>
    </citation>
    <scope>NUCLEOTIDE SEQUENCE [LARGE SCALE GENOMIC DNA]</scope>
</reference>
<comment type="caution">
    <text evidence="9">Lacks conserved residue(s) required for the propagation of feature annotation.</text>
</comment>
<evidence type="ECO:0000256" key="8">
    <source>
        <dbReference type="ARBA" id="ARBA00023180"/>
    </source>
</evidence>
<dbReference type="PANTHER" id="PTHR22722">
    <property type="entry name" value="LOW-DENSITY LIPOPROTEIN RECEPTOR-RELATED PROTEIN 2-RELATED"/>
    <property type="match status" value="1"/>
</dbReference>
<dbReference type="Gene3D" id="4.10.400.10">
    <property type="entry name" value="Low-density Lipoprotein Receptor"/>
    <property type="match status" value="2"/>
</dbReference>
<dbReference type="PROSITE" id="PS01186">
    <property type="entry name" value="EGF_2"/>
    <property type="match status" value="1"/>
</dbReference>
<keyword evidence="2" id="KW-0812">Transmembrane</keyword>
<evidence type="ECO:0000256" key="10">
    <source>
        <dbReference type="PROSITE-ProRule" id="PRU00124"/>
    </source>
</evidence>
<keyword evidence="8" id="KW-0325">Glycoprotein</keyword>
<evidence type="ECO:0000256" key="3">
    <source>
        <dbReference type="ARBA" id="ARBA00022737"/>
    </source>
</evidence>
<evidence type="ECO:0000256" key="5">
    <source>
        <dbReference type="ARBA" id="ARBA00023136"/>
    </source>
</evidence>
<evidence type="ECO:0000256" key="7">
    <source>
        <dbReference type="ARBA" id="ARBA00023170"/>
    </source>
</evidence>
<dbReference type="PROSITE" id="PS50068">
    <property type="entry name" value="LDLRA_2"/>
    <property type="match status" value="2"/>
</dbReference>
<name>A0A087UIA2_STEMI</name>
<dbReference type="Pfam" id="PF00008">
    <property type="entry name" value="EGF"/>
    <property type="match status" value="1"/>
</dbReference>
<evidence type="ECO:0000256" key="1">
    <source>
        <dbReference type="ARBA" id="ARBA00004167"/>
    </source>
</evidence>
<evidence type="ECO:0000313" key="13">
    <source>
        <dbReference type="Proteomes" id="UP000054359"/>
    </source>
</evidence>
<protein>
    <submittedName>
        <fullName evidence="12">Very low-density lipoprotein receptor</fullName>
    </submittedName>
</protein>
<feature type="non-terminal residue" evidence="12">
    <location>
        <position position="158"/>
    </location>
</feature>
<evidence type="ECO:0000259" key="11">
    <source>
        <dbReference type="PROSITE" id="PS50026"/>
    </source>
</evidence>
<dbReference type="PROSITE" id="PS50026">
    <property type="entry name" value="EGF_3"/>
    <property type="match status" value="1"/>
</dbReference>
<keyword evidence="9" id="KW-0245">EGF-like domain</keyword>
<keyword evidence="3" id="KW-0677">Repeat</keyword>
<keyword evidence="5" id="KW-0472">Membrane</keyword>
<comment type="subcellular location">
    <subcellularLocation>
        <location evidence="1">Membrane</location>
        <topology evidence="1">Single-pass membrane protein</topology>
    </subcellularLocation>
</comment>
<sequence>MPDIESTTETGVLQKSCPEGHKLCDDGNTCIPGLFLCDGIPDCPDGSDEKYGCENSSLCADNFFFCKNKSPIPCVPRDKICDGANDCFDGSDESICGNCTEKFCLNGGKCLIIERAPFCKCKSGYSQNRCEKKVVAPDKILSFLNVNSGWITSGSMGT</sequence>
<accession>A0A087UIA2</accession>
<dbReference type="InterPro" id="IPR051221">
    <property type="entry name" value="LDLR-related"/>
</dbReference>